<gene>
    <name evidence="2" type="ORF">APICC_07293</name>
</gene>
<name>A0A2A3E743_APICC</name>
<keyword evidence="2" id="KW-0675">Receptor</keyword>
<evidence type="ECO:0000313" key="2">
    <source>
        <dbReference type="EMBL" id="PBC26989.1"/>
    </source>
</evidence>
<sequence>MGHLIVQGTRDSESSEKSGADWSVGGRGGVEISAYVCVVAPKRKRESRKRKGYDEKLGRRKGPLCVQHGTVAEIFFPTEVTTKIETVESKEQQTVVLKVEQADEMLQTVPRVPVAGIKRRWGNRHTGSLQESSPEVSSSGVLSPPPNFQPSTPESAVVKNEELQLWDLDLHRGLQTNGDHYRATITATTTTTVLPTVTDPASPFTTTPIEAVVAVTMLKS</sequence>
<dbReference type="Proteomes" id="UP000242457">
    <property type="component" value="Unassembled WGS sequence"/>
</dbReference>
<feature type="region of interest" description="Disordered" evidence="1">
    <location>
        <begin position="1"/>
        <end position="23"/>
    </location>
</feature>
<dbReference type="OrthoDB" id="5837785at2759"/>
<proteinExistence type="predicted"/>
<reference evidence="2 3" key="1">
    <citation type="submission" date="2014-07" db="EMBL/GenBank/DDBJ databases">
        <title>Genomic and transcriptomic analysis on Apis cerana provide comprehensive insights into honey bee biology.</title>
        <authorList>
            <person name="Diao Q."/>
            <person name="Sun L."/>
            <person name="Zheng H."/>
            <person name="Zheng H."/>
            <person name="Xu S."/>
            <person name="Wang S."/>
            <person name="Zeng Z."/>
            <person name="Hu F."/>
            <person name="Su S."/>
            <person name="Wu J."/>
        </authorList>
    </citation>
    <scope>NUCLEOTIDE SEQUENCE [LARGE SCALE GENOMIC DNA]</scope>
    <source>
        <tissue evidence="2">Pupae without intestine</tissue>
    </source>
</reference>
<feature type="region of interest" description="Disordered" evidence="1">
    <location>
        <begin position="120"/>
        <end position="155"/>
    </location>
</feature>
<organism evidence="2 3">
    <name type="scientific">Apis cerana cerana</name>
    <name type="common">Oriental honeybee</name>
    <dbReference type="NCBI Taxonomy" id="94128"/>
    <lineage>
        <taxon>Eukaryota</taxon>
        <taxon>Metazoa</taxon>
        <taxon>Ecdysozoa</taxon>
        <taxon>Arthropoda</taxon>
        <taxon>Hexapoda</taxon>
        <taxon>Insecta</taxon>
        <taxon>Pterygota</taxon>
        <taxon>Neoptera</taxon>
        <taxon>Endopterygota</taxon>
        <taxon>Hymenoptera</taxon>
        <taxon>Apocrita</taxon>
        <taxon>Aculeata</taxon>
        <taxon>Apoidea</taxon>
        <taxon>Anthophila</taxon>
        <taxon>Apidae</taxon>
        <taxon>Apis</taxon>
    </lineage>
</organism>
<evidence type="ECO:0000313" key="3">
    <source>
        <dbReference type="Proteomes" id="UP000242457"/>
    </source>
</evidence>
<accession>A0A2A3E743</accession>
<dbReference type="AlphaFoldDB" id="A0A2A3E743"/>
<feature type="compositionally biased region" description="Low complexity" evidence="1">
    <location>
        <begin position="127"/>
        <end position="142"/>
    </location>
</feature>
<dbReference type="STRING" id="94128.A0A2A3E743"/>
<evidence type="ECO:0000256" key="1">
    <source>
        <dbReference type="SAM" id="MobiDB-lite"/>
    </source>
</evidence>
<keyword evidence="3" id="KW-1185">Reference proteome</keyword>
<feature type="compositionally biased region" description="Basic and acidic residues" evidence="1">
    <location>
        <begin position="10"/>
        <end position="19"/>
    </location>
</feature>
<protein>
    <submittedName>
        <fullName evidence="2">Ecdysone receptor</fullName>
    </submittedName>
</protein>
<dbReference type="EMBL" id="KZ288361">
    <property type="protein sequence ID" value="PBC26989.1"/>
    <property type="molecule type" value="Genomic_DNA"/>
</dbReference>